<feature type="compositionally biased region" description="Basic and acidic residues" evidence="1">
    <location>
        <begin position="32"/>
        <end position="49"/>
    </location>
</feature>
<dbReference type="AlphaFoldDB" id="A0AAN7WVY6"/>
<gene>
    <name evidence="3" type="ORF">PBY51_001381</name>
</gene>
<feature type="region of interest" description="Disordered" evidence="1">
    <location>
        <begin position="22"/>
        <end position="79"/>
    </location>
</feature>
<keyword evidence="2" id="KW-0732">Signal</keyword>
<evidence type="ECO:0000313" key="3">
    <source>
        <dbReference type="EMBL" id="KAK5850505.1"/>
    </source>
</evidence>
<protein>
    <submittedName>
        <fullName evidence="3">Uncharacterized protein</fullName>
    </submittedName>
</protein>
<reference evidence="3 4" key="1">
    <citation type="journal article" date="2023" name="Genes (Basel)">
        <title>Chromosome-Level Genome Assembly and Circadian Gene Repertoire of the Patagonia Blennie Eleginops maclovinus-The Closest Ancestral Proxy of Antarctic Cryonotothenioids.</title>
        <authorList>
            <person name="Cheng C.C."/>
            <person name="Rivera-Colon A.G."/>
            <person name="Minhas B.F."/>
            <person name="Wilson L."/>
            <person name="Rayamajhi N."/>
            <person name="Vargas-Chacoff L."/>
            <person name="Catchen J.M."/>
        </authorList>
    </citation>
    <scope>NUCLEOTIDE SEQUENCE [LARGE SCALE GENOMIC DNA]</scope>
    <source>
        <strain evidence="3">JMC-PN-2008</strain>
    </source>
</reference>
<dbReference type="Proteomes" id="UP001346869">
    <property type="component" value="Unassembled WGS sequence"/>
</dbReference>
<dbReference type="EMBL" id="JAUZQC010000022">
    <property type="protein sequence ID" value="KAK5850505.1"/>
    <property type="molecule type" value="Genomic_DNA"/>
</dbReference>
<proteinExistence type="predicted"/>
<evidence type="ECO:0000313" key="4">
    <source>
        <dbReference type="Proteomes" id="UP001346869"/>
    </source>
</evidence>
<sequence>MAPTNPSSCLLLLLLPFLITAPRPQPGHLGHHRDLPRGRGVDRADRSVQTDDAQQLRGDHSRLPSGNRGVHASQWGRGG</sequence>
<comment type="caution">
    <text evidence="3">The sequence shown here is derived from an EMBL/GenBank/DDBJ whole genome shotgun (WGS) entry which is preliminary data.</text>
</comment>
<feature type="signal peptide" evidence="2">
    <location>
        <begin position="1"/>
        <end position="21"/>
    </location>
</feature>
<reference evidence="3 4" key="2">
    <citation type="journal article" date="2023" name="Mol. Biol. Evol.">
        <title>Genomics of Secondarily Temperate Adaptation in the Only Non-Antarctic Icefish.</title>
        <authorList>
            <person name="Rivera-Colon A.G."/>
            <person name="Rayamajhi N."/>
            <person name="Minhas B.F."/>
            <person name="Madrigal G."/>
            <person name="Bilyk K.T."/>
            <person name="Yoon V."/>
            <person name="Hune M."/>
            <person name="Gregory S."/>
            <person name="Cheng C.H.C."/>
            <person name="Catchen J.M."/>
        </authorList>
    </citation>
    <scope>NUCLEOTIDE SEQUENCE [LARGE SCALE GENOMIC DNA]</scope>
    <source>
        <strain evidence="3">JMC-PN-2008</strain>
    </source>
</reference>
<organism evidence="3 4">
    <name type="scientific">Eleginops maclovinus</name>
    <name type="common">Patagonian blennie</name>
    <name type="synonym">Eleginus maclovinus</name>
    <dbReference type="NCBI Taxonomy" id="56733"/>
    <lineage>
        <taxon>Eukaryota</taxon>
        <taxon>Metazoa</taxon>
        <taxon>Chordata</taxon>
        <taxon>Craniata</taxon>
        <taxon>Vertebrata</taxon>
        <taxon>Euteleostomi</taxon>
        <taxon>Actinopterygii</taxon>
        <taxon>Neopterygii</taxon>
        <taxon>Teleostei</taxon>
        <taxon>Neoteleostei</taxon>
        <taxon>Acanthomorphata</taxon>
        <taxon>Eupercaria</taxon>
        <taxon>Perciformes</taxon>
        <taxon>Notothenioidei</taxon>
        <taxon>Eleginopidae</taxon>
        <taxon>Eleginops</taxon>
    </lineage>
</organism>
<keyword evidence="4" id="KW-1185">Reference proteome</keyword>
<evidence type="ECO:0000256" key="1">
    <source>
        <dbReference type="SAM" id="MobiDB-lite"/>
    </source>
</evidence>
<accession>A0AAN7WVY6</accession>
<evidence type="ECO:0000256" key="2">
    <source>
        <dbReference type="SAM" id="SignalP"/>
    </source>
</evidence>
<feature type="chain" id="PRO_5042894772" evidence="2">
    <location>
        <begin position="22"/>
        <end position="79"/>
    </location>
</feature>
<name>A0AAN7WVY6_ELEMC</name>